<sequence length="166" mass="17459">MRVNPDHVFDNYQRVGLDNTDLVGDIESVLVGRQFHVGLLETVGPVERVDAGALDVVELGNSLGDLGLVGARVDDEDEGVDFLHHLHGLLSCERVLDDGELVELLRESSAQVAPVLGSSGKGKGAAPEEVGVAPDFEALRSGRLLDAVGCDLGLLDLLSVGRLLGS</sequence>
<reference evidence="1 2" key="1">
    <citation type="submission" date="2021-06" db="EMBL/GenBank/DDBJ databases">
        <title>Genome sequence of Babesia caballi.</title>
        <authorList>
            <person name="Yamagishi J."/>
            <person name="Kidaka T."/>
            <person name="Ochi A."/>
        </authorList>
    </citation>
    <scope>NUCLEOTIDE SEQUENCE [LARGE SCALE GENOMIC DNA]</scope>
    <source>
        <strain evidence="1">USDA-D6B2</strain>
    </source>
</reference>
<organism evidence="1 2">
    <name type="scientific">Babesia caballi</name>
    <dbReference type="NCBI Taxonomy" id="5871"/>
    <lineage>
        <taxon>Eukaryota</taxon>
        <taxon>Sar</taxon>
        <taxon>Alveolata</taxon>
        <taxon>Apicomplexa</taxon>
        <taxon>Aconoidasida</taxon>
        <taxon>Piroplasmida</taxon>
        <taxon>Babesiidae</taxon>
        <taxon>Babesia</taxon>
    </lineage>
</organism>
<protein>
    <submittedName>
        <fullName evidence="1">FAD-binding oxidoreductase</fullName>
    </submittedName>
</protein>
<accession>A0AAV4LQF6</accession>
<comment type="caution">
    <text evidence="1">The sequence shown here is derived from an EMBL/GenBank/DDBJ whole genome shotgun (WGS) entry which is preliminary data.</text>
</comment>
<dbReference type="GeneID" id="94193606"/>
<proteinExistence type="predicted"/>
<keyword evidence="2" id="KW-1185">Reference proteome</keyword>
<evidence type="ECO:0000313" key="2">
    <source>
        <dbReference type="Proteomes" id="UP001497744"/>
    </source>
</evidence>
<dbReference type="Proteomes" id="UP001497744">
    <property type="component" value="Unassembled WGS sequence"/>
</dbReference>
<dbReference type="AlphaFoldDB" id="A0AAV4LQF6"/>
<dbReference type="EMBL" id="BPLF01000001">
    <property type="protein sequence ID" value="GIX62125.1"/>
    <property type="molecule type" value="Genomic_DNA"/>
</dbReference>
<evidence type="ECO:0000313" key="1">
    <source>
        <dbReference type="EMBL" id="GIX62125.1"/>
    </source>
</evidence>
<dbReference type="RefSeq" id="XP_067714194.1">
    <property type="nucleotide sequence ID" value="XM_067858093.1"/>
</dbReference>
<gene>
    <name evidence="1" type="ORF">BcabD6B2_15600</name>
</gene>
<name>A0AAV4LQF6_BABCB</name>